<reference evidence="3" key="1">
    <citation type="journal article" date="2020" name="Int. J. Syst. Evol. Microbiol.">
        <title>Alteromonas alba sp. nov., a marine bacterium isolated from the seawater of the West Pacific Ocean.</title>
        <authorList>
            <person name="Sun C."/>
            <person name="Wu Y.-H."/>
            <person name="Xamxidin M."/>
            <person name="Cheng H."/>
            <person name="Xu X.-W."/>
        </authorList>
    </citation>
    <scope>NUCLEOTIDE SEQUENCE [LARGE SCALE GENOMIC DNA]</scope>
    <source>
        <strain evidence="3">190</strain>
    </source>
</reference>
<name>A0A2S9VDG9_9ALTE</name>
<keyword evidence="1" id="KW-0472">Membrane</keyword>
<evidence type="ECO:0000256" key="1">
    <source>
        <dbReference type="SAM" id="Phobius"/>
    </source>
</evidence>
<sequence>MKTYDITPNDWLKGGLVTLLLFVIFQLGALVGQTSARLYAEHEAVDKIKARISLDLQFLDVGNQTLRTPPNQDTLKAYLNRINTILSEQQTGVWLVSLQSVTANATGQPENARLTQLVLENSEQTVNVQLATKPLYRYLSFSPLALLAALLVSPAFVKVRTSQRRAVKAAALAQPVPIVKITPKLTVNLNEKTLGNGVNDVTVQLQNKPLCFYTALLHYCIENPNAVLLHHKDIPPELTNLASKVFTRLMELGHTKRKRPDFNANLDKTLSEIRAALDEVFAGFSEEKTRYYPPRAQGEGSRSKQHSYALPVLHASDIDIIGE</sequence>
<protein>
    <submittedName>
        <fullName evidence="2">Uncharacterized protein</fullName>
    </submittedName>
</protein>
<keyword evidence="1" id="KW-0812">Transmembrane</keyword>
<dbReference type="EMBL" id="PVNP01000049">
    <property type="protein sequence ID" value="PRO74503.1"/>
    <property type="molecule type" value="Genomic_DNA"/>
</dbReference>
<accession>A0A2S9VDG9</accession>
<organism evidence="2 3">
    <name type="scientific">Alteromonas alba</name>
    <dbReference type="NCBI Taxonomy" id="2079529"/>
    <lineage>
        <taxon>Bacteria</taxon>
        <taxon>Pseudomonadati</taxon>
        <taxon>Pseudomonadota</taxon>
        <taxon>Gammaproteobacteria</taxon>
        <taxon>Alteromonadales</taxon>
        <taxon>Alteromonadaceae</taxon>
        <taxon>Alteromonas/Salinimonas group</taxon>
        <taxon>Alteromonas</taxon>
    </lineage>
</organism>
<comment type="caution">
    <text evidence="2">The sequence shown here is derived from an EMBL/GenBank/DDBJ whole genome shotgun (WGS) entry which is preliminary data.</text>
</comment>
<keyword evidence="3" id="KW-1185">Reference proteome</keyword>
<feature type="transmembrane region" description="Helical" evidence="1">
    <location>
        <begin position="135"/>
        <end position="157"/>
    </location>
</feature>
<feature type="transmembrane region" description="Helical" evidence="1">
    <location>
        <begin position="12"/>
        <end position="31"/>
    </location>
</feature>
<gene>
    <name evidence="2" type="ORF">C6Y40_05980</name>
</gene>
<proteinExistence type="predicted"/>
<evidence type="ECO:0000313" key="3">
    <source>
        <dbReference type="Proteomes" id="UP000238949"/>
    </source>
</evidence>
<dbReference type="RefSeq" id="WP_105933806.1">
    <property type="nucleotide sequence ID" value="NZ_PVNP01000049.1"/>
</dbReference>
<dbReference type="Proteomes" id="UP000238949">
    <property type="component" value="Unassembled WGS sequence"/>
</dbReference>
<evidence type="ECO:0000313" key="2">
    <source>
        <dbReference type="EMBL" id="PRO74503.1"/>
    </source>
</evidence>
<keyword evidence="1" id="KW-1133">Transmembrane helix</keyword>
<dbReference type="AlphaFoldDB" id="A0A2S9VDG9"/>
<dbReference type="OrthoDB" id="5701613at2"/>